<dbReference type="AlphaFoldDB" id="L1NJU4"/>
<dbReference type="RefSeq" id="WP_009163428.1">
    <property type="nucleotide sequence ID" value="NZ_KB291029.1"/>
</dbReference>
<dbReference type="Gene3D" id="1.25.40.390">
    <property type="match status" value="1"/>
</dbReference>
<keyword evidence="3 6" id="KW-0732">Signal</keyword>
<evidence type="ECO:0000313" key="9">
    <source>
        <dbReference type="EMBL" id="EKY03611.1"/>
    </source>
</evidence>
<comment type="subcellular location">
    <subcellularLocation>
        <location evidence="1">Cell outer membrane</location>
    </subcellularLocation>
</comment>
<gene>
    <name evidence="9" type="ORF">HMPREF9151_00253</name>
</gene>
<dbReference type="InterPro" id="IPR033985">
    <property type="entry name" value="SusD-like_N"/>
</dbReference>
<dbReference type="PATRIC" id="fig|1127699.3.peg.222"/>
<dbReference type="Pfam" id="PF07980">
    <property type="entry name" value="SusD_RagB"/>
    <property type="match status" value="1"/>
</dbReference>
<evidence type="ECO:0000256" key="4">
    <source>
        <dbReference type="ARBA" id="ARBA00023136"/>
    </source>
</evidence>
<keyword evidence="4" id="KW-0472">Membrane</keyword>
<dbReference type="OrthoDB" id="5694214at2"/>
<evidence type="ECO:0000256" key="3">
    <source>
        <dbReference type="ARBA" id="ARBA00022729"/>
    </source>
</evidence>
<comment type="caution">
    <text evidence="9">The sequence shown here is derived from an EMBL/GenBank/DDBJ whole genome shotgun (WGS) entry which is preliminary data.</text>
</comment>
<feature type="signal peptide" evidence="6">
    <location>
        <begin position="1"/>
        <end position="27"/>
    </location>
</feature>
<evidence type="ECO:0000256" key="6">
    <source>
        <dbReference type="SAM" id="SignalP"/>
    </source>
</evidence>
<name>L1NJU4_9BACT</name>
<proteinExistence type="inferred from homology"/>
<evidence type="ECO:0000259" key="8">
    <source>
        <dbReference type="Pfam" id="PF14322"/>
    </source>
</evidence>
<evidence type="ECO:0000259" key="7">
    <source>
        <dbReference type="Pfam" id="PF07980"/>
    </source>
</evidence>
<dbReference type="SUPFAM" id="SSF48452">
    <property type="entry name" value="TPR-like"/>
    <property type="match status" value="1"/>
</dbReference>
<feature type="domain" description="RagB/SusD" evidence="7">
    <location>
        <begin position="349"/>
        <end position="645"/>
    </location>
</feature>
<dbReference type="Pfam" id="PF14322">
    <property type="entry name" value="SusD-like_3"/>
    <property type="match status" value="1"/>
</dbReference>
<dbReference type="STRING" id="1127699.HMPREF9151_00253"/>
<evidence type="ECO:0000313" key="10">
    <source>
        <dbReference type="Proteomes" id="UP000010433"/>
    </source>
</evidence>
<dbReference type="EMBL" id="AMEP01000029">
    <property type="protein sequence ID" value="EKY03611.1"/>
    <property type="molecule type" value="Genomic_DNA"/>
</dbReference>
<dbReference type="HOGENOM" id="CLU_015553_0_1_10"/>
<evidence type="ECO:0000256" key="2">
    <source>
        <dbReference type="ARBA" id="ARBA00006275"/>
    </source>
</evidence>
<feature type="chain" id="PRO_5003954730" evidence="6">
    <location>
        <begin position="28"/>
        <end position="677"/>
    </location>
</feature>
<reference evidence="9 10" key="1">
    <citation type="submission" date="2012-05" db="EMBL/GenBank/DDBJ databases">
        <authorList>
            <person name="Weinstock G."/>
            <person name="Sodergren E."/>
            <person name="Lobos E.A."/>
            <person name="Fulton L."/>
            <person name="Fulton R."/>
            <person name="Courtney L."/>
            <person name="Fronick C."/>
            <person name="O'Laughlin M."/>
            <person name="Godfrey J."/>
            <person name="Wilson R.M."/>
            <person name="Miner T."/>
            <person name="Farmer C."/>
            <person name="Delehaunty K."/>
            <person name="Cordes M."/>
            <person name="Minx P."/>
            <person name="Tomlinson C."/>
            <person name="Chen J."/>
            <person name="Wollam A."/>
            <person name="Pepin K.H."/>
            <person name="Bhonagiri V."/>
            <person name="Zhang X."/>
            <person name="Suruliraj S."/>
            <person name="Warren W."/>
            <person name="Mitreva M."/>
            <person name="Mardis E.R."/>
            <person name="Wilson R.K."/>
        </authorList>
    </citation>
    <scope>NUCLEOTIDE SEQUENCE [LARGE SCALE GENOMIC DNA]</scope>
    <source>
        <strain evidence="9 10">F0055</strain>
    </source>
</reference>
<dbReference type="InterPro" id="IPR011990">
    <property type="entry name" value="TPR-like_helical_dom_sf"/>
</dbReference>
<evidence type="ECO:0000256" key="5">
    <source>
        <dbReference type="ARBA" id="ARBA00023237"/>
    </source>
</evidence>
<dbReference type="PROSITE" id="PS51257">
    <property type="entry name" value="PROKAR_LIPOPROTEIN"/>
    <property type="match status" value="1"/>
</dbReference>
<protein>
    <submittedName>
        <fullName evidence="9">SusD family protein</fullName>
    </submittedName>
</protein>
<accession>L1NJU4</accession>
<organism evidence="9 10">
    <name type="scientific">Hoylesella saccharolytica F0055</name>
    <dbReference type="NCBI Taxonomy" id="1127699"/>
    <lineage>
        <taxon>Bacteria</taxon>
        <taxon>Pseudomonadati</taxon>
        <taxon>Bacteroidota</taxon>
        <taxon>Bacteroidia</taxon>
        <taxon>Bacteroidales</taxon>
        <taxon>Prevotellaceae</taxon>
        <taxon>Hoylesella</taxon>
    </lineage>
</organism>
<keyword evidence="10" id="KW-1185">Reference proteome</keyword>
<dbReference type="GO" id="GO:0009279">
    <property type="term" value="C:cell outer membrane"/>
    <property type="evidence" value="ECO:0007669"/>
    <property type="project" value="UniProtKB-SubCell"/>
</dbReference>
<sequence length="677" mass="76354">MKPNNIYNHMLRCIGSAVLCLGTLVFAACNDFLGQEPPSQLTPEGYYSTEAQLQAVANQLYQDVLPQHGNWNYGWYLTDNNTDNQMSLSPDNKFGTGLWKTSNTNNNWSWGNIRNINYQLNAVLTKYNAGQVTGTDATVRQYIGEIYFMRAYAYFDLLKRFGDLPIVTQALPDNEAILVAANKRRPRNEVSRFITSTLDTALTYLKEDFDAKHTRISTDAAHLFKSRVALYEASWLTNFKGTPFVPLGTGWAGATKDYNSTYQYPTGSIDAEAEYFFKMSVTAAEKVAEKYKAQLVTNTGSIPQSLSDPENPYFKMWGTTDMSATPEILLWRQYSHALGVNNDVEVAVQAGNIGTGFTRSLIESYLMQDGLPIYASSYTYEDGSLAKVATHRDPRLAIFLKVPGQINCFKNMSSTEDHFVEIEPKPNITSKTPETAYYTGYAIRKGGTFDKALTANGGSENALAVFRVTEALLNYIEAQYMLTKDINSGKILEYWRLIREKAGFTGTAQDPTLTIAATNMSKEILDWGAYTAGVLLSDKVLYNIRRERRCELIAEGLRWMDLQRWRACDQMKALPYHTEGIHLWNTEMESWYTNLISDGSSAANVSSKALSEYYRPHEVTMANNNFKDGLTWHNAHYLEPLPLKQFLLTADDHATIARSPLYQNPYWPTVTDQPAEQ</sequence>
<dbReference type="Proteomes" id="UP000010433">
    <property type="component" value="Unassembled WGS sequence"/>
</dbReference>
<keyword evidence="5" id="KW-0998">Cell outer membrane</keyword>
<comment type="similarity">
    <text evidence="2">Belongs to the SusD family.</text>
</comment>
<feature type="domain" description="SusD-like N-terminal" evidence="8">
    <location>
        <begin position="31"/>
        <end position="230"/>
    </location>
</feature>
<dbReference type="InterPro" id="IPR012944">
    <property type="entry name" value="SusD_RagB_dom"/>
</dbReference>
<evidence type="ECO:0000256" key="1">
    <source>
        <dbReference type="ARBA" id="ARBA00004442"/>
    </source>
</evidence>